<evidence type="ECO:0000313" key="2">
    <source>
        <dbReference type="Proteomes" id="UP000789702"/>
    </source>
</evidence>
<reference evidence="1" key="1">
    <citation type="submission" date="2021-06" db="EMBL/GenBank/DDBJ databases">
        <authorList>
            <person name="Kallberg Y."/>
            <person name="Tangrot J."/>
            <person name="Rosling A."/>
        </authorList>
    </citation>
    <scope>NUCLEOTIDE SEQUENCE</scope>
    <source>
        <strain evidence="1">IL203A</strain>
    </source>
</reference>
<protein>
    <submittedName>
        <fullName evidence="1">13621_t:CDS:1</fullName>
    </submittedName>
</protein>
<gene>
    <name evidence="1" type="ORF">DHETER_LOCUS12985</name>
</gene>
<keyword evidence="2" id="KW-1185">Reference proteome</keyword>
<dbReference type="EMBL" id="CAJVPU010033917">
    <property type="protein sequence ID" value="CAG8723739.1"/>
    <property type="molecule type" value="Genomic_DNA"/>
</dbReference>
<feature type="non-terminal residue" evidence="1">
    <location>
        <position position="76"/>
    </location>
</feature>
<evidence type="ECO:0000313" key="1">
    <source>
        <dbReference type="EMBL" id="CAG8723739.1"/>
    </source>
</evidence>
<feature type="non-terminal residue" evidence="1">
    <location>
        <position position="1"/>
    </location>
</feature>
<proteinExistence type="predicted"/>
<dbReference type="Proteomes" id="UP000789702">
    <property type="component" value="Unassembled WGS sequence"/>
</dbReference>
<organism evidence="1 2">
    <name type="scientific">Dentiscutata heterogama</name>
    <dbReference type="NCBI Taxonomy" id="1316150"/>
    <lineage>
        <taxon>Eukaryota</taxon>
        <taxon>Fungi</taxon>
        <taxon>Fungi incertae sedis</taxon>
        <taxon>Mucoromycota</taxon>
        <taxon>Glomeromycotina</taxon>
        <taxon>Glomeromycetes</taxon>
        <taxon>Diversisporales</taxon>
        <taxon>Gigasporaceae</taxon>
        <taxon>Dentiscutata</taxon>
    </lineage>
</organism>
<accession>A0ACA9PUR9</accession>
<sequence>FFETVTKNIKNTKVEVILFESNIQYKEIAVKTVDTIINNQYIFYRNGKLELIKKQLEITNNSIVNKKSETNSKEDQ</sequence>
<name>A0ACA9PUR9_9GLOM</name>
<comment type="caution">
    <text evidence="1">The sequence shown here is derived from an EMBL/GenBank/DDBJ whole genome shotgun (WGS) entry which is preliminary data.</text>
</comment>